<proteinExistence type="predicted"/>
<feature type="compositionally biased region" description="Low complexity" evidence="1">
    <location>
        <begin position="172"/>
        <end position="181"/>
    </location>
</feature>
<dbReference type="AlphaFoldDB" id="A0A380ZG90"/>
<evidence type="ECO:0000313" key="2">
    <source>
        <dbReference type="EMBL" id="SUV45641.1"/>
    </source>
</evidence>
<reference evidence="2 3" key="1">
    <citation type="submission" date="2018-06" db="EMBL/GenBank/DDBJ databases">
        <authorList>
            <consortium name="Pathogen Informatics"/>
            <person name="Doyle S."/>
        </authorList>
    </citation>
    <scope>NUCLEOTIDE SEQUENCE [LARGE SCALE GENOMIC DNA]</scope>
    <source>
        <strain evidence="2 3">NCTC12862</strain>
    </source>
</reference>
<feature type="region of interest" description="Disordered" evidence="1">
    <location>
        <begin position="68"/>
        <end position="318"/>
    </location>
</feature>
<organism evidence="2 3">
    <name type="scientific">Bartonella doshiae</name>
    <dbReference type="NCBI Taxonomy" id="33044"/>
    <lineage>
        <taxon>Bacteria</taxon>
        <taxon>Pseudomonadati</taxon>
        <taxon>Pseudomonadota</taxon>
        <taxon>Alphaproteobacteria</taxon>
        <taxon>Hyphomicrobiales</taxon>
        <taxon>Bartonellaceae</taxon>
        <taxon>Bartonella</taxon>
    </lineage>
</organism>
<name>A0A380ZG90_BARDO</name>
<dbReference type="Proteomes" id="UP000254950">
    <property type="component" value="Unassembled WGS sequence"/>
</dbReference>
<evidence type="ECO:0000313" key="3">
    <source>
        <dbReference type="Proteomes" id="UP000254950"/>
    </source>
</evidence>
<feature type="compositionally biased region" description="Basic and acidic residues" evidence="1">
    <location>
        <begin position="129"/>
        <end position="141"/>
    </location>
</feature>
<evidence type="ECO:0000256" key="1">
    <source>
        <dbReference type="SAM" id="MobiDB-lite"/>
    </source>
</evidence>
<dbReference type="RefSeq" id="WP_244596021.1">
    <property type="nucleotide sequence ID" value="NZ_CACVBH010000001.1"/>
</dbReference>
<feature type="compositionally biased region" description="Basic and acidic residues" evidence="1">
    <location>
        <begin position="110"/>
        <end position="119"/>
    </location>
</feature>
<feature type="compositionally biased region" description="Polar residues" evidence="1">
    <location>
        <begin position="253"/>
        <end position="271"/>
    </location>
</feature>
<evidence type="ECO:0008006" key="4">
    <source>
        <dbReference type="Google" id="ProtNLM"/>
    </source>
</evidence>
<dbReference type="STRING" id="33044.GCA_900005695_01366"/>
<feature type="compositionally biased region" description="Low complexity" evidence="1">
    <location>
        <begin position="188"/>
        <end position="197"/>
    </location>
</feature>
<protein>
    <recommendedName>
        <fullName evidence="4">Protein TolA</fullName>
    </recommendedName>
</protein>
<accession>A0A380ZG90</accession>
<gene>
    <name evidence="2" type="ORF">NCTC12862_01325</name>
</gene>
<dbReference type="EMBL" id="UFTF01000001">
    <property type="protein sequence ID" value="SUV45641.1"/>
    <property type="molecule type" value="Genomic_DNA"/>
</dbReference>
<sequence length="469" mass="51772">MKDKKMQGREMNKNTYHSMKRSLALSFIAHLILLSFGVIHFTNPVSLPQQQLEALSITLAPLSQELSSQKGTLNAPVREISAVKPTTKPQKKEEAQHFGEGQVDVLAPLKPKEKPRDIDTTPIPSGKESASEKPSSVKEQELPETEAEEAPKERVSEPQEVVPEIMPKEPVSEPQEVVPEVMPKEPVSEPQEVVPEVMPKERVSESQEVVPEIMPKEPVSEPQEVAPEVMPKVSALEPQEGALGGLSEKILETSKNQENTLSDESTNTTQKALVERAQAPKITLPSTSPLPQFKPKSANDKKSLPQNAQAAKHKTQQTNVQTIEDILAMEEKNLLNHTRTQGGGAKRSSEPEALGARKNMGNTIKIAQTLVNIVGSCIQKKLKLVALGGDLKNRPAVRLRFYLNYEGMVVGEPVIDPLSGGESQQAIMVRQVYAAVFSCQPYPGLPRDQYDMWEQGFDFNVDPFKDITR</sequence>